<protein>
    <submittedName>
        <fullName evidence="1">Uncharacterized protein</fullName>
    </submittedName>
</protein>
<proteinExistence type="predicted"/>
<reference evidence="1" key="1">
    <citation type="submission" date="2019-11" db="EMBL/GenBank/DDBJ databases">
        <authorList>
            <person name="Feng L."/>
        </authorList>
    </citation>
    <scope>NUCLEOTIDE SEQUENCE</scope>
    <source>
        <strain evidence="1">EMassiliensisLFYP7</strain>
    </source>
</reference>
<dbReference type="AlphaFoldDB" id="A0A6N3B065"/>
<evidence type="ECO:0000313" key="1">
    <source>
        <dbReference type="EMBL" id="VYT96523.1"/>
    </source>
</evidence>
<dbReference type="RefSeq" id="WP_156565231.1">
    <property type="nucleotide sequence ID" value="NZ_CACRTZ010000005.1"/>
</dbReference>
<gene>
    <name evidence="1" type="ORF">EMLFYP7_01063</name>
</gene>
<accession>A0A6N3B065</accession>
<organism evidence="1">
    <name type="scientific">Phytobacter massiliensis</name>
    <dbReference type="NCBI Taxonomy" id="1485952"/>
    <lineage>
        <taxon>Bacteria</taxon>
        <taxon>Pseudomonadati</taxon>
        <taxon>Pseudomonadota</taxon>
        <taxon>Gammaproteobacteria</taxon>
        <taxon>Enterobacterales</taxon>
        <taxon>Enterobacteriaceae</taxon>
        <taxon>Phytobacter</taxon>
    </lineage>
</organism>
<dbReference type="EMBL" id="CACRTZ010000005">
    <property type="protein sequence ID" value="VYT96523.1"/>
    <property type="molecule type" value="Genomic_DNA"/>
</dbReference>
<sequence length="282" mass="30059">MGVKDVGAGSGSMAFAAMRQQTVKALTGKETGSEDSVAVSLSPQAMAHAQTSSPPLTKEEAEANARRMLALRNEAMARTPAGPDLASAFFSDPTTAVDAVRFQSFFQHATVDTDEMADALHSALISPGQGGDVATNAMDLALTQARLNLVVEKYVSSDYQSEAGAFVSQFIGDKASQADQVNKVALTQAAKLAQSLGDNEQARHHLDAIAQLNAGTHASQRIRNEMLTLTAGSHDSEAWFSSINQWVNDNHGLSWSVEVEKSHLSALQAQWQTFAGRFNRPA</sequence>
<name>A0A6N3B065_9ENTR</name>